<dbReference type="AlphaFoldDB" id="A0A328Z5D7"/>
<evidence type="ECO:0000313" key="2">
    <source>
        <dbReference type="Proteomes" id="UP000248856"/>
    </source>
</evidence>
<proteinExistence type="predicted"/>
<name>A0A328Z5D7_9BURK</name>
<evidence type="ECO:0000313" key="1">
    <source>
        <dbReference type="EMBL" id="RAR81360.1"/>
    </source>
</evidence>
<comment type="caution">
    <text evidence="1">The sequence shown here is derived from an EMBL/GenBank/DDBJ whole genome shotgun (WGS) entry which is preliminary data.</text>
</comment>
<dbReference type="Proteomes" id="UP000248856">
    <property type="component" value="Unassembled WGS sequence"/>
</dbReference>
<gene>
    <name evidence="1" type="ORF">AX018_10209</name>
</gene>
<sequence>MPLKIYALIVFIFVLWPLGWVRRTTGRSPFVARRDPQSAWDQSFGPDSRGR</sequence>
<keyword evidence="2" id="KW-1185">Reference proteome</keyword>
<dbReference type="EMBL" id="QLTA01000020">
    <property type="protein sequence ID" value="RAR81360.1"/>
    <property type="molecule type" value="Genomic_DNA"/>
</dbReference>
<protein>
    <submittedName>
        <fullName evidence="1">Uncharacterized protein</fullName>
    </submittedName>
</protein>
<accession>A0A328Z5D7</accession>
<reference evidence="1 2" key="1">
    <citation type="submission" date="2018-06" db="EMBL/GenBank/DDBJ databases">
        <title>Genomic Encyclopedia of Archaeal and Bacterial Type Strains, Phase II (KMG-II): from individual species to whole genera.</title>
        <authorList>
            <person name="Goeker M."/>
        </authorList>
    </citation>
    <scope>NUCLEOTIDE SEQUENCE [LARGE SCALE GENOMIC DNA]</scope>
    <source>
        <strain evidence="1 2">CFPB 3232</strain>
    </source>
</reference>
<organism evidence="1 2">
    <name type="scientific">Paracidovorax anthurii</name>
    <dbReference type="NCBI Taxonomy" id="78229"/>
    <lineage>
        <taxon>Bacteria</taxon>
        <taxon>Pseudomonadati</taxon>
        <taxon>Pseudomonadota</taxon>
        <taxon>Betaproteobacteria</taxon>
        <taxon>Burkholderiales</taxon>
        <taxon>Comamonadaceae</taxon>
        <taxon>Paracidovorax</taxon>
    </lineage>
</organism>